<dbReference type="GO" id="GO:0016746">
    <property type="term" value="F:acyltransferase activity"/>
    <property type="evidence" value="ECO:0007669"/>
    <property type="project" value="UniProtKB-KW"/>
</dbReference>
<comment type="caution">
    <text evidence="4">The sequence shown here is derived from an EMBL/GenBank/DDBJ whole genome shotgun (WGS) entry which is preliminary data.</text>
</comment>
<keyword evidence="2 4" id="KW-0012">Acyltransferase</keyword>
<feature type="domain" description="N-acetyltransferase" evidence="3">
    <location>
        <begin position="1"/>
        <end position="151"/>
    </location>
</feature>
<evidence type="ECO:0000313" key="5">
    <source>
        <dbReference type="Proteomes" id="UP001565243"/>
    </source>
</evidence>
<dbReference type="Proteomes" id="UP001565243">
    <property type="component" value="Unassembled WGS sequence"/>
</dbReference>
<protein>
    <submittedName>
        <fullName evidence="4">GNAT family N-acetyltransferase</fullName>
        <ecNumber evidence="4">2.3.1.-</ecNumber>
    </submittedName>
</protein>
<dbReference type="InterPro" id="IPR016181">
    <property type="entry name" value="Acyl_CoA_acyltransferase"/>
</dbReference>
<reference evidence="4 5" key="1">
    <citation type="submission" date="2024-07" db="EMBL/GenBank/DDBJ databases">
        <authorList>
            <person name="Hebao G."/>
        </authorList>
    </citation>
    <scope>NUCLEOTIDE SEQUENCE [LARGE SCALE GENOMIC DNA]</scope>
    <source>
        <strain evidence="4 5">ACCC 02193</strain>
    </source>
</reference>
<dbReference type="InterPro" id="IPR050832">
    <property type="entry name" value="Bact_Acetyltransf"/>
</dbReference>
<evidence type="ECO:0000256" key="1">
    <source>
        <dbReference type="ARBA" id="ARBA00022679"/>
    </source>
</evidence>
<accession>A0ABV4E4Z4</accession>
<evidence type="ECO:0000256" key="2">
    <source>
        <dbReference type="ARBA" id="ARBA00023315"/>
    </source>
</evidence>
<dbReference type="EC" id="2.3.1.-" evidence="4"/>
<evidence type="ECO:0000259" key="3">
    <source>
        <dbReference type="PROSITE" id="PS51186"/>
    </source>
</evidence>
<dbReference type="EMBL" id="JBGFFX010000002">
    <property type="protein sequence ID" value="MEY8769954.1"/>
    <property type="molecule type" value="Genomic_DNA"/>
</dbReference>
<dbReference type="PANTHER" id="PTHR43877">
    <property type="entry name" value="AMINOALKYLPHOSPHONATE N-ACETYLTRANSFERASE-RELATED-RELATED"/>
    <property type="match status" value="1"/>
</dbReference>
<name>A0ABV4E4Z4_9GAMM</name>
<sequence>MRIRLANTHDGFALSALLTELGYANTEVFIERRLAQLIDDRAEQLLIAEQGSTVLGFLSLHFIPQLALAGDFARISYFCIADGKRSEGVGHQLLSHAEKLAKAHGCDRMEVHCHEQRTKANAFYSREGYSEAPRYLIKNLDAHAFYPHGET</sequence>
<gene>
    <name evidence="4" type="ORF">AB6T85_05855</name>
</gene>
<evidence type="ECO:0000313" key="4">
    <source>
        <dbReference type="EMBL" id="MEY8769954.1"/>
    </source>
</evidence>
<dbReference type="Pfam" id="PF00583">
    <property type="entry name" value="Acetyltransf_1"/>
    <property type="match status" value="1"/>
</dbReference>
<dbReference type="RefSeq" id="WP_253454930.1">
    <property type="nucleotide sequence ID" value="NZ_JBGFFX010000002.1"/>
</dbReference>
<dbReference type="CDD" id="cd04301">
    <property type="entry name" value="NAT_SF"/>
    <property type="match status" value="1"/>
</dbReference>
<proteinExistence type="predicted"/>
<keyword evidence="5" id="KW-1185">Reference proteome</keyword>
<dbReference type="Gene3D" id="3.40.630.30">
    <property type="match status" value="1"/>
</dbReference>
<dbReference type="PROSITE" id="PS51186">
    <property type="entry name" value="GNAT"/>
    <property type="match status" value="1"/>
</dbReference>
<dbReference type="SUPFAM" id="SSF55729">
    <property type="entry name" value="Acyl-CoA N-acyltransferases (Nat)"/>
    <property type="match status" value="1"/>
</dbReference>
<organism evidence="4 5">
    <name type="scientific">Erwinia aeris</name>
    <dbReference type="NCBI Taxonomy" id="3239803"/>
    <lineage>
        <taxon>Bacteria</taxon>
        <taxon>Pseudomonadati</taxon>
        <taxon>Pseudomonadota</taxon>
        <taxon>Gammaproteobacteria</taxon>
        <taxon>Enterobacterales</taxon>
        <taxon>Erwiniaceae</taxon>
        <taxon>Erwinia</taxon>
    </lineage>
</organism>
<keyword evidence="1 4" id="KW-0808">Transferase</keyword>
<dbReference type="InterPro" id="IPR000182">
    <property type="entry name" value="GNAT_dom"/>
</dbReference>